<keyword evidence="4" id="KW-0479">Metal-binding</keyword>
<dbReference type="EMBL" id="SDRB02011470">
    <property type="protein sequence ID" value="THG01218.1"/>
    <property type="molecule type" value="Genomic_DNA"/>
</dbReference>
<keyword evidence="2" id="KW-0489">Methyltransferase</keyword>
<sequence length="424" mass="47009">MKSKKKRKNAMLNNGEDSGTGVEENRLAGNDRGMVEVAGGDEGQDVAESCRERENEGLETLDSLSKSFPMNGGNGTYSYSKNSSIQREASIIVEALINEVIAEKLDIENISSTSNTIRIADLGCASGTNTIFATQHIIEVVEKLYRSKGFESKIPEFQVLFNDLPTNDFNTLFTSSLPSEKNYFVAAVPGSFYGRLFPESSLHIVHCSCGLHWLSKVPEEILNKDSPAWNKGKIYYTSASDEVADAYASQFDRDVDNFLNARAVEMVSGGLMLLLTIGAADGVSRSEMPQGWVHDAFGSSLMDMAKEGLISEAKVDSFNVPIYIVRPNDMVRAVERNGCFSIERMQLTDPLLKIDEPLDMHACVTHARAALGGLIAKHFGIEKHFESEIMDEMFDRFDKKAVVFSTMEPRYKKNSVLFVTLKRK</sequence>
<evidence type="ECO:0000313" key="8">
    <source>
        <dbReference type="Proteomes" id="UP000306102"/>
    </source>
</evidence>
<evidence type="ECO:0000256" key="2">
    <source>
        <dbReference type="ARBA" id="ARBA00022603"/>
    </source>
</evidence>
<dbReference type="Gene3D" id="3.40.50.150">
    <property type="entry name" value="Vaccinia Virus protein VP39"/>
    <property type="match status" value="1"/>
</dbReference>
<evidence type="ECO:0000256" key="6">
    <source>
        <dbReference type="SAM" id="MobiDB-lite"/>
    </source>
</evidence>
<dbReference type="GO" id="GO:0046872">
    <property type="term" value="F:metal ion binding"/>
    <property type="evidence" value="ECO:0007669"/>
    <property type="project" value="UniProtKB-KW"/>
</dbReference>
<dbReference type="AlphaFoldDB" id="A0A4S4DEU7"/>
<keyword evidence="5" id="KW-0460">Magnesium</keyword>
<evidence type="ECO:0000256" key="3">
    <source>
        <dbReference type="ARBA" id="ARBA00022679"/>
    </source>
</evidence>
<accession>A0A4S4DEU7</accession>
<name>A0A4S4DEU7_CAMSN</name>
<dbReference type="Gene3D" id="1.10.1200.270">
    <property type="entry name" value="Methyltransferase, alpha-helical capping domain"/>
    <property type="match status" value="1"/>
</dbReference>
<dbReference type="SUPFAM" id="SSF53335">
    <property type="entry name" value="S-adenosyl-L-methionine-dependent methyltransferases"/>
    <property type="match status" value="1"/>
</dbReference>
<proteinExistence type="inferred from homology"/>
<comment type="similarity">
    <text evidence="1">Belongs to the methyltransferase superfamily. Type-7 methyltransferase family.</text>
</comment>
<evidence type="ECO:0008006" key="9">
    <source>
        <dbReference type="Google" id="ProtNLM"/>
    </source>
</evidence>
<dbReference type="InterPro" id="IPR029063">
    <property type="entry name" value="SAM-dependent_MTases_sf"/>
</dbReference>
<protein>
    <recommendedName>
        <fullName evidence="9">S-adenosylmethionine-dependent methyltransferase</fullName>
    </recommendedName>
</protein>
<feature type="region of interest" description="Disordered" evidence="6">
    <location>
        <begin position="1"/>
        <end position="48"/>
    </location>
</feature>
<dbReference type="PANTHER" id="PTHR31009">
    <property type="entry name" value="S-ADENOSYL-L-METHIONINE:CARBOXYL METHYLTRANSFERASE FAMILY PROTEIN"/>
    <property type="match status" value="1"/>
</dbReference>
<dbReference type="InterPro" id="IPR042086">
    <property type="entry name" value="MeTrfase_capping"/>
</dbReference>
<keyword evidence="8" id="KW-1185">Reference proteome</keyword>
<evidence type="ECO:0000313" key="7">
    <source>
        <dbReference type="EMBL" id="THG01218.1"/>
    </source>
</evidence>
<dbReference type="Pfam" id="PF03492">
    <property type="entry name" value="Methyltransf_7"/>
    <property type="match status" value="1"/>
</dbReference>
<evidence type="ECO:0000256" key="1">
    <source>
        <dbReference type="ARBA" id="ARBA00007967"/>
    </source>
</evidence>
<dbReference type="GO" id="GO:0008168">
    <property type="term" value="F:methyltransferase activity"/>
    <property type="evidence" value="ECO:0007669"/>
    <property type="project" value="UniProtKB-KW"/>
</dbReference>
<dbReference type="Proteomes" id="UP000306102">
    <property type="component" value="Unassembled WGS sequence"/>
</dbReference>
<evidence type="ECO:0000256" key="4">
    <source>
        <dbReference type="ARBA" id="ARBA00022723"/>
    </source>
</evidence>
<dbReference type="InterPro" id="IPR005299">
    <property type="entry name" value="MeTrfase_7"/>
</dbReference>
<evidence type="ECO:0000256" key="5">
    <source>
        <dbReference type="ARBA" id="ARBA00022842"/>
    </source>
</evidence>
<dbReference type="GO" id="GO:0032259">
    <property type="term" value="P:methylation"/>
    <property type="evidence" value="ECO:0007669"/>
    <property type="project" value="UniProtKB-KW"/>
</dbReference>
<reference evidence="7 8" key="1">
    <citation type="journal article" date="2018" name="Proc. Natl. Acad. Sci. U.S.A.">
        <title>Draft genome sequence of Camellia sinensis var. sinensis provides insights into the evolution of the tea genome and tea quality.</title>
        <authorList>
            <person name="Wei C."/>
            <person name="Yang H."/>
            <person name="Wang S."/>
            <person name="Zhao J."/>
            <person name="Liu C."/>
            <person name="Gao L."/>
            <person name="Xia E."/>
            <person name="Lu Y."/>
            <person name="Tai Y."/>
            <person name="She G."/>
            <person name="Sun J."/>
            <person name="Cao H."/>
            <person name="Tong W."/>
            <person name="Gao Q."/>
            <person name="Li Y."/>
            <person name="Deng W."/>
            <person name="Jiang X."/>
            <person name="Wang W."/>
            <person name="Chen Q."/>
            <person name="Zhang S."/>
            <person name="Li H."/>
            <person name="Wu J."/>
            <person name="Wang P."/>
            <person name="Li P."/>
            <person name="Shi C."/>
            <person name="Zheng F."/>
            <person name="Jian J."/>
            <person name="Huang B."/>
            <person name="Shan D."/>
            <person name="Shi M."/>
            <person name="Fang C."/>
            <person name="Yue Y."/>
            <person name="Li F."/>
            <person name="Li D."/>
            <person name="Wei S."/>
            <person name="Han B."/>
            <person name="Jiang C."/>
            <person name="Yin Y."/>
            <person name="Xia T."/>
            <person name="Zhang Z."/>
            <person name="Bennetzen J.L."/>
            <person name="Zhao S."/>
            <person name="Wan X."/>
        </authorList>
    </citation>
    <scope>NUCLEOTIDE SEQUENCE [LARGE SCALE GENOMIC DNA]</scope>
    <source>
        <strain evidence="8">cv. Shuchazao</strain>
        <tissue evidence="7">Leaf</tissue>
    </source>
</reference>
<comment type="caution">
    <text evidence="7">The sequence shown here is derived from an EMBL/GenBank/DDBJ whole genome shotgun (WGS) entry which is preliminary data.</text>
</comment>
<organism evidence="7 8">
    <name type="scientific">Camellia sinensis var. sinensis</name>
    <name type="common">China tea</name>
    <dbReference type="NCBI Taxonomy" id="542762"/>
    <lineage>
        <taxon>Eukaryota</taxon>
        <taxon>Viridiplantae</taxon>
        <taxon>Streptophyta</taxon>
        <taxon>Embryophyta</taxon>
        <taxon>Tracheophyta</taxon>
        <taxon>Spermatophyta</taxon>
        <taxon>Magnoliopsida</taxon>
        <taxon>eudicotyledons</taxon>
        <taxon>Gunneridae</taxon>
        <taxon>Pentapetalae</taxon>
        <taxon>asterids</taxon>
        <taxon>Ericales</taxon>
        <taxon>Theaceae</taxon>
        <taxon>Camellia</taxon>
    </lineage>
</organism>
<gene>
    <name evidence="7" type="ORF">TEA_011965</name>
</gene>
<keyword evidence="3" id="KW-0808">Transferase</keyword>